<dbReference type="GO" id="GO:0006508">
    <property type="term" value="P:proteolysis"/>
    <property type="evidence" value="ECO:0007669"/>
    <property type="project" value="UniProtKB-KW"/>
</dbReference>
<keyword evidence="3" id="KW-0378">Hydrolase</keyword>
<organism evidence="12 13">
    <name type="scientific">Helobdella robusta</name>
    <name type="common">Californian leech</name>
    <dbReference type="NCBI Taxonomy" id="6412"/>
    <lineage>
        <taxon>Eukaryota</taxon>
        <taxon>Metazoa</taxon>
        <taxon>Spiralia</taxon>
        <taxon>Lophotrochozoa</taxon>
        <taxon>Annelida</taxon>
        <taxon>Clitellata</taxon>
        <taxon>Hirudinea</taxon>
        <taxon>Rhynchobdellida</taxon>
        <taxon>Glossiphoniidae</taxon>
        <taxon>Helobdella</taxon>
    </lineage>
</organism>
<feature type="active site" evidence="8">
    <location>
        <position position="207"/>
    </location>
</feature>
<dbReference type="AlphaFoldDB" id="T1FWF7"/>
<keyword evidence="5" id="KW-0482">Metalloprotease</keyword>
<evidence type="ECO:0000313" key="13">
    <source>
        <dbReference type="Proteomes" id="UP000015101"/>
    </source>
</evidence>
<feature type="binding site" evidence="8">
    <location>
        <position position="206"/>
    </location>
    <ligand>
        <name>Zn(2+)</name>
        <dbReference type="ChEBI" id="CHEBI:29105"/>
        <note>catalytic</note>
    </ligand>
</feature>
<evidence type="ECO:0000313" key="12">
    <source>
        <dbReference type="EnsemblMetazoa" id="HelroP194810"/>
    </source>
</evidence>
<dbReference type="GO" id="GO:0046872">
    <property type="term" value="F:metal ion binding"/>
    <property type="evidence" value="ECO:0007669"/>
    <property type="project" value="UniProtKB-KW"/>
</dbReference>
<dbReference type="PROSITE" id="PS50215">
    <property type="entry name" value="ADAM_MEPRO"/>
    <property type="match status" value="1"/>
</dbReference>
<dbReference type="Pfam" id="PF17771">
    <property type="entry name" value="ADAMTS_CR_2"/>
    <property type="match status" value="1"/>
</dbReference>
<keyword evidence="9" id="KW-0732">Signal</keyword>
<dbReference type="Pfam" id="PF13688">
    <property type="entry name" value="Reprolysin_5"/>
    <property type="match status" value="1"/>
</dbReference>
<evidence type="ECO:0000256" key="7">
    <source>
        <dbReference type="ARBA" id="ARBA00023180"/>
    </source>
</evidence>
<dbReference type="Gene3D" id="3.40.390.10">
    <property type="entry name" value="Collagenase (Catalytic Domain)"/>
    <property type="match status" value="1"/>
</dbReference>
<dbReference type="GO" id="GO:0004222">
    <property type="term" value="F:metalloendopeptidase activity"/>
    <property type="evidence" value="ECO:0007669"/>
    <property type="project" value="InterPro"/>
</dbReference>
<dbReference type="EMBL" id="AMQM01008632">
    <property type="status" value="NOT_ANNOTATED_CDS"/>
    <property type="molecule type" value="Genomic_DNA"/>
</dbReference>
<dbReference type="EMBL" id="KB095818">
    <property type="protein sequence ID" value="ESO11412.1"/>
    <property type="molecule type" value="Genomic_DNA"/>
</dbReference>
<reference evidence="11 13" key="2">
    <citation type="journal article" date="2013" name="Nature">
        <title>Insights into bilaterian evolution from three spiralian genomes.</title>
        <authorList>
            <person name="Simakov O."/>
            <person name="Marletaz F."/>
            <person name="Cho S.J."/>
            <person name="Edsinger-Gonzales E."/>
            <person name="Havlak P."/>
            <person name="Hellsten U."/>
            <person name="Kuo D.H."/>
            <person name="Larsson T."/>
            <person name="Lv J."/>
            <person name="Arendt D."/>
            <person name="Savage R."/>
            <person name="Osoegawa K."/>
            <person name="de Jong P."/>
            <person name="Grimwood J."/>
            <person name="Chapman J.A."/>
            <person name="Shapiro H."/>
            <person name="Aerts A."/>
            <person name="Otillar R.P."/>
            <person name="Terry A.Y."/>
            <person name="Boore J.L."/>
            <person name="Grigoriev I.V."/>
            <person name="Lindberg D.R."/>
            <person name="Seaver E.C."/>
            <person name="Weisblat D.A."/>
            <person name="Putnam N.H."/>
            <person name="Rokhsar D.S."/>
        </authorList>
    </citation>
    <scope>NUCLEOTIDE SEQUENCE</scope>
</reference>
<name>T1FWF7_HELRO</name>
<dbReference type="OMA" id="NTEGACT"/>
<feature type="binding site" evidence="8">
    <location>
        <position position="216"/>
    </location>
    <ligand>
        <name>Zn(2+)</name>
        <dbReference type="ChEBI" id="CHEBI:29105"/>
        <note>catalytic</note>
    </ligand>
</feature>
<dbReference type="InParanoid" id="T1FWF7"/>
<feature type="chain" id="PRO_5010981062" description="Peptidase M12B domain-containing protein" evidence="9">
    <location>
        <begin position="21"/>
        <end position="461"/>
    </location>
</feature>
<evidence type="ECO:0000256" key="8">
    <source>
        <dbReference type="PROSITE-ProRule" id="PRU00276"/>
    </source>
</evidence>
<proteinExistence type="predicted"/>
<gene>
    <name evidence="12" type="primary">20213152</name>
    <name evidence="11" type="ORF">HELRODRAFT_194810</name>
</gene>
<evidence type="ECO:0000313" key="11">
    <source>
        <dbReference type="EMBL" id="ESO11412.1"/>
    </source>
</evidence>
<keyword evidence="13" id="KW-1185">Reference proteome</keyword>
<dbReference type="KEGG" id="hro:HELRODRAFT_194810"/>
<feature type="signal peptide" evidence="9">
    <location>
        <begin position="1"/>
        <end position="20"/>
    </location>
</feature>
<dbReference type="CTD" id="20213152"/>
<dbReference type="InterPro" id="IPR041645">
    <property type="entry name" value="ADAMTS_CR_2"/>
</dbReference>
<dbReference type="OrthoDB" id="6097485at2759"/>
<dbReference type="GO" id="GO:0031012">
    <property type="term" value="C:extracellular matrix"/>
    <property type="evidence" value="ECO:0000318"/>
    <property type="project" value="GO_Central"/>
</dbReference>
<dbReference type="eggNOG" id="KOG3538">
    <property type="taxonomic scope" value="Eukaryota"/>
</dbReference>
<evidence type="ECO:0000256" key="9">
    <source>
        <dbReference type="SAM" id="SignalP"/>
    </source>
</evidence>
<sequence length="461" mass="51863">MRLILIAAFSVICGSTLVCGIPEYSGETENYVVETSENSRLKRAGGDLLVEALYIIDYSLYKLWLSVNKNNRETAIQHLRYHFGAIAQGVNKLYQGISGIRYTYSVKIVGYYICETAEESYFIENHKTGEHEFNIDKALKEFGKWNANRPSNPKLSSLKFDLAIAFTSYSSGTFHGLANTEGACTPFSLGIVRNTVLETTTFTAAHEMAHILGSGHDGYQNNCRGTDNYLMSPSRDEYDKNNYDKFSFCSKVDLEKLALKLENEGKNCLSRSNVIGSYEEVAIPASYLPGTLHTPDEQCQLVYGLPSFKFCNPENGDFKSICSHYTCWDVERQVCTYDGGKGLPGTTCGNKMWCSAGRCVSNPNAPAANDTCMYGNTPEITFPIGNKRYSCQDVEKDPRNFCNRTEVKSYCCWACRAENPNWCLEDRFVDWCKQNLNTEKKKVASCKESTYECCKTCEKYV</sequence>
<reference evidence="13" key="1">
    <citation type="submission" date="2012-12" db="EMBL/GenBank/DDBJ databases">
        <authorList>
            <person name="Hellsten U."/>
            <person name="Grimwood J."/>
            <person name="Chapman J.A."/>
            <person name="Shapiro H."/>
            <person name="Aerts A."/>
            <person name="Otillar R.P."/>
            <person name="Terry A.Y."/>
            <person name="Boore J.L."/>
            <person name="Simakov O."/>
            <person name="Marletaz F."/>
            <person name="Cho S.-J."/>
            <person name="Edsinger-Gonzales E."/>
            <person name="Havlak P."/>
            <person name="Kuo D.-H."/>
            <person name="Larsson T."/>
            <person name="Lv J."/>
            <person name="Arendt D."/>
            <person name="Savage R."/>
            <person name="Osoegawa K."/>
            <person name="de Jong P."/>
            <person name="Lindberg D.R."/>
            <person name="Seaver E.C."/>
            <person name="Weisblat D.A."/>
            <person name="Putnam N.H."/>
            <person name="Grigoriev I.V."/>
            <person name="Rokhsar D.S."/>
        </authorList>
    </citation>
    <scope>NUCLEOTIDE SEQUENCE</scope>
</reference>
<keyword evidence="6" id="KW-1015">Disulfide bond</keyword>
<accession>T1FWF7</accession>
<feature type="domain" description="Peptidase M12B" evidence="10">
    <location>
        <begin position="48"/>
        <end position="257"/>
    </location>
</feature>
<evidence type="ECO:0000256" key="1">
    <source>
        <dbReference type="ARBA" id="ARBA00022670"/>
    </source>
</evidence>
<evidence type="ECO:0000256" key="5">
    <source>
        <dbReference type="ARBA" id="ARBA00023049"/>
    </source>
</evidence>
<dbReference type="PANTHER" id="PTHR11905">
    <property type="entry name" value="ADAM A DISINTEGRIN AND METALLOPROTEASE DOMAIN"/>
    <property type="match status" value="1"/>
</dbReference>
<evidence type="ECO:0000256" key="3">
    <source>
        <dbReference type="ARBA" id="ARBA00022801"/>
    </source>
</evidence>
<dbReference type="Proteomes" id="UP000015101">
    <property type="component" value="Unassembled WGS sequence"/>
</dbReference>
<keyword evidence="2 8" id="KW-0479">Metal-binding</keyword>
<keyword evidence="7" id="KW-0325">Glycoprotein</keyword>
<keyword evidence="1" id="KW-0645">Protease</keyword>
<dbReference type="RefSeq" id="XP_009010480.1">
    <property type="nucleotide sequence ID" value="XM_009012232.1"/>
</dbReference>
<protein>
    <recommendedName>
        <fullName evidence="10">Peptidase M12B domain-containing protein</fullName>
    </recommendedName>
</protein>
<dbReference type="GeneID" id="20213152"/>
<evidence type="ECO:0000256" key="2">
    <source>
        <dbReference type="ARBA" id="ARBA00022723"/>
    </source>
</evidence>
<comment type="caution">
    <text evidence="8">Lacks conserved residue(s) required for the propagation of feature annotation.</text>
</comment>
<dbReference type="InterPro" id="IPR001590">
    <property type="entry name" value="Peptidase_M12B"/>
</dbReference>
<evidence type="ECO:0000256" key="6">
    <source>
        <dbReference type="ARBA" id="ARBA00023157"/>
    </source>
</evidence>
<dbReference type="SUPFAM" id="SSF55486">
    <property type="entry name" value="Metalloproteases ('zincins'), catalytic domain"/>
    <property type="match status" value="1"/>
</dbReference>
<evidence type="ECO:0000256" key="4">
    <source>
        <dbReference type="ARBA" id="ARBA00022833"/>
    </source>
</evidence>
<evidence type="ECO:0000259" key="10">
    <source>
        <dbReference type="PROSITE" id="PS50215"/>
    </source>
</evidence>
<dbReference type="HOGENOM" id="CLU_034138_0_0_1"/>
<dbReference type="Gene3D" id="3.40.1620.60">
    <property type="match status" value="1"/>
</dbReference>
<dbReference type="EnsemblMetazoa" id="HelroT194810">
    <property type="protein sequence ID" value="HelroP194810"/>
    <property type="gene ID" value="HelroG194810"/>
</dbReference>
<feature type="binding site" evidence="8">
    <location>
        <position position="210"/>
    </location>
    <ligand>
        <name>Zn(2+)</name>
        <dbReference type="ChEBI" id="CHEBI:29105"/>
        <note>catalytic</note>
    </ligand>
</feature>
<dbReference type="PANTHER" id="PTHR11905:SF159">
    <property type="entry name" value="ADAM METALLOPROTEASE"/>
    <property type="match status" value="1"/>
</dbReference>
<dbReference type="InterPro" id="IPR024079">
    <property type="entry name" value="MetalloPept_cat_dom_sf"/>
</dbReference>
<reference evidence="12" key="3">
    <citation type="submission" date="2015-06" db="UniProtKB">
        <authorList>
            <consortium name="EnsemblMetazoa"/>
        </authorList>
    </citation>
    <scope>IDENTIFICATION</scope>
</reference>
<keyword evidence="4 8" id="KW-0862">Zinc</keyword>